<keyword evidence="2" id="KW-0732">Signal</keyword>
<reference evidence="3" key="2">
    <citation type="submission" date="2020-11" db="EMBL/GenBank/DDBJ databases">
        <authorList>
            <person name="McCartney M.A."/>
            <person name="Auch B."/>
            <person name="Kono T."/>
            <person name="Mallez S."/>
            <person name="Becker A."/>
            <person name="Gohl D.M."/>
            <person name="Silverstein K.A.T."/>
            <person name="Koren S."/>
            <person name="Bechman K.B."/>
            <person name="Herman A."/>
            <person name="Abrahante J.E."/>
            <person name="Garbe J."/>
        </authorList>
    </citation>
    <scope>NUCLEOTIDE SEQUENCE</scope>
    <source>
        <strain evidence="3">Duluth1</strain>
        <tissue evidence="3">Whole animal</tissue>
    </source>
</reference>
<evidence type="ECO:0000313" key="4">
    <source>
        <dbReference type="Proteomes" id="UP000828390"/>
    </source>
</evidence>
<evidence type="ECO:0008006" key="5">
    <source>
        <dbReference type="Google" id="ProtNLM"/>
    </source>
</evidence>
<feature type="region of interest" description="Disordered" evidence="1">
    <location>
        <begin position="22"/>
        <end position="69"/>
    </location>
</feature>
<proteinExistence type="predicted"/>
<evidence type="ECO:0000256" key="2">
    <source>
        <dbReference type="SAM" id="SignalP"/>
    </source>
</evidence>
<evidence type="ECO:0000313" key="3">
    <source>
        <dbReference type="EMBL" id="KAH3728159.1"/>
    </source>
</evidence>
<organism evidence="3 4">
    <name type="scientific">Dreissena polymorpha</name>
    <name type="common">Zebra mussel</name>
    <name type="synonym">Mytilus polymorpha</name>
    <dbReference type="NCBI Taxonomy" id="45954"/>
    <lineage>
        <taxon>Eukaryota</taxon>
        <taxon>Metazoa</taxon>
        <taxon>Spiralia</taxon>
        <taxon>Lophotrochozoa</taxon>
        <taxon>Mollusca</taxon>
        <taxon>Bivalvia</taxon>
        <taxon>Autobranchia</taxon>
        <taxon>Heteroconchia</taxon>
        <taxon>Euheterodonta</taxon>
        <taxon>Imparidentia</taxon>
        <taxon>Neoheterodontei</taxon>
        <taxon>Myida</taxon>
        <taxon>Dreissenoidea</taxon>
        <taxon>Dreissenidae</taxon>
        <taxon>Dreissena</taxon>
    </lineage>
</organism>
<dbReference type="AlphaFoldDB" id="A0A9D4CP27"/>
<feature type="signal peptide" evidence="2">
    <location>
        <begin position="1"/>
        <end position="21"/>
    </location>
</feature>
<sequence length="69" mass="6974">MRKSLTIVFVVLVCAVMLCASQKAGGGKGRPKSTKAPAQKPAGTRAPNTRDNGGSGGSGRPTRPPPSGR</sequence>
<keyword evidence="4" id="KW-1185">Reference proteome</keyword>
<name>A0A9D4CP27_DREPO</name>
<protein>
    <recommendedName>
        <fullName evidence="5">Secreted protein</fullName>
    </recommendedName>
</protein>
<accession>A0A9D4CP27</accession>
<reference evidence="3" key="1">
    <citation type="journal article" date="2019" name="bioRxiv">
        <title>The Genome of the Zebra Mussel, Dreissena polymorpha: A Resource for Invasive Species Research.</title>
        <authorList>
            <person name="McCartney M.A."/>
            <person name="Auch B."/>
            <person name="Kono T."/>
            <person name="Mallez S."/>
            <person name="Zhang Y."/>
            <person name="Obille A."/>
            <person name="Becker A."/>
            <person name="Abrahante J.E."/>
            <person name="Garbe J."/>
            <person name="Badalamenti J.P."/>
            <person name="Herman A."/>
            <person name="Mangelson H."/>
            <person name="Liachko I."/>
            <person name="Sullivan S."/>
            <person name="Sone E.D."/>
            <person name="Koren S."/>
            <person name="Silverstein K.A.T."/>
            <person name="Beckman K.B."/>
            <person name="Gohl D.M."/>
        </authorList>
    </citation>
    <scope>NUCLEOTIDE SEQUENCE</scope>
    <source>
        <strain evidence="3">Duluth1</strain>
        <tissue evidence="3">Whole animal</tissue>
    </source>
</reference>
<comment type="caution">
    <text evidence="3">The sequence shown here is derived from an EMBL/GenBank/DDBJ whole genome shotgun (WGS) entry which is preliminary data.</text>
</comment>
<evidence type="ECO:0000256" key="1">
    <source>
        <dbReference type="SAM" id="MobiDB-lite"/>
    </source>
</evidence>
<feature type="chain" id="PRO_5039689383" description="Secreted protein" evidence="2">
    <location>
        <begin position="22"/>
        <end position="69"/>
    </location>
</feature>
<gene>
    <name evidence="3" type="ORF">DPMN_054106</name>
</gene>
<dbReference type="EMBL" id="JAIWYP010000012">
    <property type="protein sequence ID" value="KAH3728159.1"/>
    <property type="molecule type" value="Genomic_DNA"/>
</dbReference>
<dbReference type="Proteomes" id="UP000828390">
    <property type="component" value="Unassembled WGS sequence"/>
</dbReference>